<dbReference type="InterPro" id="IPR007568">
    <property type="entry name" value="RTA1"/>
</dbReference>
<evidence type="ECO:0000256" key="5">
    <source>
        <dbReference type="SAM" id="MobiDB-lite"/>
    </source>
</evidence>
<dbReference type="AlphaFoldDB" id="A0A9P5LC80"/>
<dbReference type="GO" id="GO:0005886">
    <property type="term" value="C:plasma membrane"/>
    <property type="evidence" value="ECO:0007669"/>
    <property type="project" value="TreeGrafter"/>
</dbReference>
<evidence type="ECO:0000256" key="6">
    <source>
        <dbReference type="SAM" id="Phobius"/>
    </source>
</evidence>
<dbReference type="PANTHER" id="PTHR31465:SF8">
    <property type="entry name" value="DOMAIN PROTEIN, PUTATIVE (AFU_ORTHOLOGUE AFUA_6G14140)-RELATED"/>
    <property type="match status" value="1"/>
</dbReference>
<keyword evidence="3 6" id="KW-1133">Transmembrane helix</keyword>
<feature type="transmembrane region" description="Helical" evidence="6">
    <location>
        <begin position="139"/>
        <end position="162"/>
    </location>
</feature>
<reference evidence="7" key="1">
    <citation type="submission" date="2020-03" db="EMBL/GenBank/DDBJ databases">
        <title>Draft Genome Sequence of Cylindrodendrum hubeiense.</title>
        <authorList>
            <person name="Buettner E."/>
            <person name="Kellner H."/>
        </authorList>
    </citation>
    <scope>NUCLEOTIDE SEQUENCE</scope>
    <source>
        <strain evidence="7">IHI 201604</strain>
    </source>
</reference>
<evidence type="ECO:0000256" key="2">
    <source>
        <dbReference type="ARBA" id="ARBA00022692"/>
    </source>
</evidence>
<feature type="region of interest" description="Disordered" evidence="5">
    <location>
        <begin position="299"/>
        <end position="319"/>
    </location>
</feature>
<gene>
    <name evidence="7" type="ORF">G7Z17_g10532</name>
</gene>
<feature type="transmembrane region" description="Helical" evidence="6">
    <location>
        <begin position="177"/>
        <end position="200"/>
    </location>
</feature>
<dbReference type="OrthoDB" id="3358017at2759"/>
<organism evidence="7 8">
    <name type="scientific">Cylindrodendrum hubeiense</name>
    <dbReference type="NCBI Taxonomy" id="595255"/>
    <lineage>
        <taxon>Eukaryota</taxon>
        <taxon>Fungi</taxon>
        <taxon>Dikarya</taxon>
        <taxon>Ascomycota</taxon>
        <taxon>Pezizomycotina</taxon>
        <taxon>Sordariomycetes</taxon>
        <taxon>Hypocreomycetidae</taxon>
        <taxon>Hypocreales</taxon>
        <taxon>Nectriaceae</taxon>
        <taxon>Cylindrodendrum</taxon>
    </lineage>
</organism>
<keyword evidence="8" id="KW-1185">Reference proteome</keyword>
<evidence type="ECO:0000256" key="3">
    <source>
        <dbReference type="ARBA" id="ARBA00022989"/>
    </source>
</evidence>
<proteinExistence type="predicted"/>
<protein>
    <recommendedName>
        <fullName evidence="9">RTA1-like protein</fullName>
    </recommendedName>
</protein>
<keyword evidence="2 6" id="KW-0812">Transmembrane</keyword>
<evidence type="ECO:0008006" key="9">
    <source>
        <dbReference type="Google" id="ProtNLM"/>
    </source>
</evidence>
<evidence type="ECO:0000313" key="8">
    <source>
        <dbReference type="Proteomes" id="UP000722485"/>
    </source>
</evidence>
<feature type="transmembrane region" description="Helical" evidence="6">
    <location>
        <begin position="267"/>
        <end position="288"/>
    </location>
</feature>
<comment type="caution">
    <text evidence="7">The sequence shown here is derived from an EMBL/GenBank/DDBJ whole genome shotgun (WGS) entry which is preliminary data.</text>
</comment>
<accession>A0A9P5LC80</accession>
<feature type="transmembrane region" description="Helical" evidence="6">
    <location>
        <begin position="40"/>
        <end position="58"/>
    </location>
</feature>
<dbReference type="Proteomes" id="UP000722485">
    <property type="component" value="Unassembled WGS sequence"/>
</dbReference>
<feature type="transmembrane region" description="Helical" evidence="6">
    <location>
        <begin position="227"/>
        <end position="247"/>
    </location>
</feature>
<evidence type="ECO:0000313" key="7">
    <source>
        <dbReference type="EMBL" id="KAF7543698.1"/>
    </source>
</evidence>
<dbReference type="PANTHER" id="PTHR31465">
    <property type="entry name" value="PROTEIN RTA1-RELATED"/>
    <property type="match status" value="1"/>
</dbReference>
<dbReference type="Pfam" id="PF04479">
    <property type="entry name" value="RTA1"/>
    <property type="match status" value="1"/>
</dbReference>
<dbReference type="EMBL" id="JAANBB010000349">
    <property type="protein sequence ID" value="KAF7543698.1"/>
    <property type="molecule type" value="Genomic_DNA"/>
</dbReference>
<keyword evidence="4 6" id="KW-0472">Membrane</keyword>
<evidence type="ECO:0000256" key="4">
    <source>
        <dbReference type="ARBA" id="ARBA00023136"/>
    </source>
</evidence>
<comment type="subcellular location">
    <subcellularLocation>
        <location evidence="1">Membrane</location>
        <topology evidence="1">Multi-pass membrane protein</topology>
    </subcellularLocation>
</comment>
<sequence>MSHFYSIRAPVSFDDCTDVTADCPVGATVLGYVPNLGSSIFFAVAFGLCLFGSVGLGIWKRTWTFCATVSVGVLLECLGYIGRALMHDNVWDKNAFQIQICCIIIAPTFICAAIYLTLKHVSLALNSELSRIAPRWYPRLFLPADLSCLIVQAIGGGVAAAASREDRSAAANGNRTIIAGVALQVVVLLTFGAMATDYFVRVRRYTRTSDADPAALRVWNDSKFRQFIFAVSGAYFCILTRCIYRIAEMAGGWGNHIMQDEPSFLVLDSSLVLVTSVLLTVFHPGLLFPQMSTGGGKAVVTETEKSGESSNEGVKVENV</sequence>
<dbReference type="GO" id="GO:0000324">
    <property type="term" value="C:fungal-type vacuole"/>
    <property type="evidence" value="ECO:0007669"/>
    <property type="project" value="TreeGrafter"/>
</dbReference>
<evidence type="ECO:0000256" key="1">
    <source>
        <dbReference type="ARBA" id="ARBA00004141"/>
    </source>
</evidence>
<name>A0A9P5LC80_9HYPO</name>
<feature type="transmembrane region" description="Helical" evidence="6">
    <location>
        <begin position="65"/>
        <end position="84"/>
    </location>
</feature>
<feature type="transmembrane region" description="Helical" evidence="6">
    <location>
        <begin position="96"/>
        <end position="118"/>
    </location>
</feature>